<evidence type="ECO:0000256" key="3">
    <source>
        <dbReference type="ARBA" id="ARBA00023002"/>
    </source>
</evidence>
<comment type="caution">
    <text evidence="5">The sequence shown here is derived from an EMBL/GenBank/DDBJ whole genome shotgun (WGS) entry which is preliminary data.</text>
</comment>
<dbReference type="InterPro" id="IPR006094">
    <property type="entry name" value="Oxid_FAD_bind_N"/>
</dbReference>
<dbReference type="InterPro" id="IPR016166">
    <property type="entry name" value="FAD-bd_PCMH"/>
</dbReference>
<reference evidence="5" key="1">
    <citation type="journal article" date="2021" name="PeerJ">
        <title>Extensive microbial diversity within the chicken gut microbiome revealed by metagenomics and culture.</title>
        <authorList>
            <person name="Gilroy R."/>
            <person name="Ravi A."/>
            <person name="Getino M."/>
            <person name="Pursley I."/>
            <person name="Horton D.L."/>
            <person name="Alikhan N.F."/>
            <person name="Baker D."/>
            <person name="Gharbi K."/>
            <person name="Hall N."/>
            <person name="Watson M."/>
            <person name="Adriaenssens E.M."/>
            <person name="Foster-Nyarko E."/>
            <person name="Jarju S."/>
            <person name="Secka A."/>
            <person name="Antonio M."/>
            <person name="Oren A."/>
            <person name="Chaudhuri R.R."/>
            <person name="La Ragione R."/>
            <person name="Hildebrand F."/>
            <person name="Pallen M.J."/>
        </authorList>
    </citation>
    <scope>NUCLEOTIDE SEQUENCE</scope>
    <source>
        <strain evidence="5">CHK169-4300</strain>
    </source>
</reference>
<keyword evidence="2" id="KW-0285">Flavoprotein</keyword>
<feature type="non-terminal residue" evidence="5">
    <location>
        <position position="113"/>
    </location>
</feature>
<evidence type="ECO:0000256" key="1">
    <source>
        <dbReference type="ARBA" id="ARBA00008000"/>
    </source>
</evidence>
<dbReference type="GO" id="GO:0008720">
    <property type="term" value="F:D-lactate dehydrogenase (NAD+) activity"/>
    <property type="evidence" value="ECO:0007669"/>
    <property type="project" value="TreeGrafter"/>
</dbReference>
<dbReference type="GO" id="GO:0004458">
    <property type="term" value="F:D-lactate dehydrogenase (cytochrome) activity"/>
    <property type="evidence" value="ECO:0007669"/>
    <property type="project" value="TreeGrafter"/>
</dbReference>
<dbReference type="GO" id="GO:0071949">
    <property type="term" value="F:FAD binding"/>
    <property type="evidence" value="ECO:0007669"/>
    <property type="project" value="InterPro"/>
</dbReference>
<feature type="domain" description="FAD-binding PCMH-type" evidence="4">
    <location>
        <begin position="39"/>
        <end position="113"/>
    </location>
</feature>
<dbReference type="Pfam" id="PF01565">
    <property type="entry name" value="FAD_binding_4"/>
    <property type="match status" value="1"/>
</dbReference>
<dbReference type="EMBL" id="DXAZ01000004">
    <property type="protein sequence ID" value="HIZ70212.1"/>
    <property type="molecule type" value="Genomic_DNA"/>
</dbReference>
<keyword evidence="3" id="KW-0560">Oxidoreductase</keyword>
<dbReference type="Gene3D" id="3.30.465.10">
    <property type="match status" value="1"/>
</dbReference>
<proteinExistence type="inferred from homology"/>
<dbReference type="InterPro" id="IPR016169">
    <property type="entry name" value="FAD-bd_PCMH_sub2"/>
</dbReference>
<organism evidence="5 6">
    <name type="scientific">Candidatus Atopostipes pullistercoris</name>
    <dbReference type="NCBI Taxonomy" id="2838467"/>
    <lineage>
        <taxon>Bacteria</taxon>
        <taxon>Bacillati</taxon>
        <taxon>Bacillota</taxon>
        <taxon>Bacilli</taxon>
        <taxon>Lactobacillales</taxon>
        <taxon>Carnobacteriaceae</taxon>
        <taxon>Atopostipes</taxon>
    </lineage>
</organism>
<dbReference type="AlphaFoldDB" id="A0A9D2G0Z6"/>
<gene>
    <name evidence="5" type="ORF">H9808_00320</name>
</gene>
<evidence type="ECO:0000313" key="5">
    <source>
        <dbReference type="EMBL" id="HIZ70212.1"/>
    </source>
</evidence>
<reference evidence="5" key="2">
    <citation type="submission" date="2021-04" db="EMBL/GenBank/DDBJ databases">
        <authorList>
            <person name="Gilroy R."/>
        </authorList>
    </citation>
    <scope>NUCLEOTIDE SEQUENCE</scope>
    <source>
        <strain evidence="5">CHK169-4300</strain>
    </source>
</reference>
<evidence type="ECO:0000256" key="2">
    <source>
        <dbReference type="ARBA" id="ARBA00022630"/>
    </source>
</evidence>
<dbReference type="PROSITE" id="PS51387">
    <property type="entry name" value="FAD_PCMH"/>
    <property type="match status" value="1"/>
</dbReference>
<sequence length="113" mass="12525">MVNKENTDIFKLMETILSEEQILIDIADRFSYSFDASFGEYLPDIVVQPKNKDEVSAIIKLANDYLIPVYPRGTATSLSGGSLAVEGGIMLDMSQFNHKLIIDQDNLLAIVSP</sequence>
<accession>A0A9D2G0Z6</accession>
<name>A0A9D2G0Z6_9LACT</name>
<dbReference type="PANTHER" id="PTHR11748">
    <property type="entry name" value="D-LACTATE DEHYDROGENASE"/>
    <property type="match status" value="1"/>
</dbReference>
<dbReference type="PANTHER" id="PTHR11748:SF111">
    <property type="entry name" value="D-LACTATE DEHYDROGENASE, MITOCHONDRIAL-RELATED"/>
    <property type="match status" value="1"/>
</dbReference>
<evidence type="ECO:0000313" key="6">
    <source>
        <dbReference type="Proteomes" id="UP000824106"/>
    </source>
</evidence>
<evidence type="ECO:0000259" key="4">
    <source>
        <dbReference type="PROSITE" id="PS51387"/>
    </source>
</evidence>
<comment type="similarity">
    <text evidence="1">Belongs to the FAD-binding oxidoreductase/transferase type 4 family.</text>
</comment>
<dbReference type="GO" id="GO:1903457">
    <property type="term" value="P:lactate catabolic process"/>
    <property type="evidence" value="ECO:0007669"/>
    <property type="project" value="TreeGrafter"/>
</dbReference>
<dbReference type="SUPFAM" id="SSF56176">
    <property type="entry name" value="FAD-binding/transporter-associated domain-like"/>
    <property type="match status" value="1"/>
</dbReference>
<dbReference type="Proteomes" id="UP000824106">
    <property type="component" value="Unassembled WGS sequence"/>
</dbReference>
<protein>
    <submittedName>
        <fullName evidence="5">FAD-binding oxidoreductase</fullName>
    </submittedName>
</protein>
<dbReference type="InterPro" id="IPR036318">
    <property type="entry name" value="FAD-bd_PCMH-like_sf"/>
</dbReference>